<keyword evidence="1" id="KW-0436">Ligase</keyword>
<dbReference type="GO" id="GO:0016874">
    <property type="term" value="F:ligase activity"/>
    <property type="evidence" value="ECO:0007669"/>
    <property type="project" value="UniProtKB-KW"/>
</dbReference>
<name>A0A934PUU9_9SPHI</name>
<dbReference type="Gene3D" id="3.90.1140.10">
    <property type="entry name" value="Cyclic phosphodiesterase"/>
    <property type="match status" value="1"/>
</dbReference>
<evidence type="ECO:0000313" key="1">
    <source>
        <dbReference type="EMBL" id="MBK0379438.1"/>
    </source>
</evidence>
<accession>A0A934PUU9</accession>
<comment type="caution">
    <text evidence="1">The sequence shown here is derived from an EMBL/GenBank/DDBJ whole genome shotgun (WGS) entry which is preliminary data.</text>
</comment>
<dbReference type="InterPro" id="IPR009097">
    <property type="entry name" value="Cyclic_Pdiesterase"/>
</dbReference>
<gene>
    <name evidence="1" type="ORF">I5M19_08975</name>
</gene>
<dbReference type="SUPFAM" id="SSF55144">
    <property type="entry name" value="LigT-like"/>
    <property type="match status" value="1"/>
</dbReference>
<protein>
    <submittedName>
        <fullName evidence="1">2'-5' RNA ligase family protein</fullName>
    </submittedName>
</protein>
<dbReference type="EMBL" id="JAEHFW010000001">
    <property type="protein sequence ID" value="MBK0379438.1"/>
    <property type="molecule type" value="Genomic_DNA"/>
</dbReference>
<proteinExistence type="predicted"/>
<dbReference type="Pfam" id="PF13563">
    <property type="entry name" value="2_5_RNA_ligase2"/>
    <property type="match status" value="1"/>
</dbReference>
<dbReference type="Proteomes" id="UP000613193">
    <property type="component" value="Unassembled WGS sequence"/>
</dbReference>
<dbReference type="RefSeq" id="WP_200065866.1">
    <property type="nucleotide sequence ID" value="NZ_JAEHFW010000001.1"/>
</dbReference>
<sequence>MTSYTDYLFLLSPPQNIRYEISRYKKASAKHIGNFKSMDSPAHISIWHVERQKPFFADGTVERMEAALKTLPPILMHIDGFKYFTHLHGRFTIYAHIRISPDVDEWLTSLKKILKIKKTLVSHITVVRDVPEADFNKLWLHFRHKKWVEPFWIKELHVLKRETFSNTPKWENFKIFPFKRIIDSQIANAPQNTDRLNPGCKQMNLL</sequence>
<reference evidence="1" key="1">
    <citation type="submission" date="2020-12" db="EMBL/GenBank/DDBJ databases">
        <title>Bacterial novel species Mucilaginibacter sp. SD-g isolated from soil.</title>
        <authorList>
            <person name="Jung H.-Y."/>
        </authorList>
    </citation>
    <scope>NUCLEOTIDE SEQUENCE</scope>
    <source>
        <strain evidence="1">SD-g</strain>
    </source>
</reference>
<dbReference type="AlphaFoldDB" id="A0A934PUU9"/>
<keyword evidence="2" id="KW-1185">Reference proteome</keyword>
<evidence type="ECO:0000313" key="2">
    <source>
        <dbReference type="Proteomes" id="UP000613193"/>
    </source>
</evidence>
<organism evidence="1 2">
    <name type="scientific">Mucilaginibacter segetis</name>
    <dbReference type="NCBI Taxonomy" id="2793071"/>
    <lineage>
        <taxon>Bacteria</taxon>
        <taxon>Pseudomonadati</taxon>
        <taxon>Bacteroidota</taxon>
        <taxon>Sphingobacteriia</taxon>
        <taxon>Sphingobacteriales</taxon>
        <taxon>Sphingobacteriaceae</taxon>
        <taxon>Mucilaginibacter</taxon>
    </lineage>
</organism>